<dbReference type="Gene3D" id="1.10.1750.10">
    <property type="match status" value="1"/>
</dbReference>
<evidence type="ECO:0000259" key="1">
    <source>
        <dbReference type="SMART" id="SM00760"/>
    </source>
</evidence>
<dbReference type="InterPro" id="IPR010921">
    <property type="entry name" value="Trp_repressor/repl_initiator"/>
</dbReference>
<dbReference type="SMART" id="SM00760">
    <property type="entry name" value="Bac_DnaA_C"/>
    <property type="match status" value="1"/>
</dbReference>
<comment type="caution">
    <text evidence="2">The sequence shown here is derived from an EMBL/GenBank/DDBJ whole genome shotgun (WGS) entry which is preliminary data.</text>
</comment>
<dbReference type="GO" id="GO:0006270">
    <property type="term" value="P:DNA replication initiation"/>
    <property type="evidence" value="ECO:0007669"/>
    <property type="project" value="InterPro"/>
</dbReference>
<dbReference type="GO" id="GO:0006275">
    <property type="term" value="P:regulation of DNA replication"/>
    <property type="evidence" value="ECO:0007669"/>
    <property type="project" value="InterPro"/>
</dbReference>
<dbReference type="GO" id="GO:0005524">
    <property type="term" value="F:ATP binding"/>
    <property type="evidence" value="ECO:0007669"/>
    <property type="project" value="InterPro"/>
</dbReference>
<dbReference type="AlphaFoldDB" id="A0A0F9SCR7"/>
<organism evidence="2">
    <name type="scientific">marine sediment metagenome</name>
    <dbReference type="NCBI Taxonomy" id="412755"/>
    <lineage>
        <taxon>unclassified sequences</taxon>
        <taxon>metagenomes</taxon>
        <taxon>ecological metagenomes</taxon>
    </lineage>
</organism>
<dbReference type="CDD" id="cd06571">
    <property type="entry name" value="Bac_DnaA_C"/>
    <property type="match status" value="1"/>
</dbReference>
<dbReference type="InterPro" id="IPR013159">
    <property type="entry name" value="DnaA_C"/>
</dbReference>
<protein>
    <recommendedName>
        <fullName evidence="1">Chromosomal replication initiator DnaA C-terminal domain-containing protein</fullName>
    </recommendedName>
</protein>
<dbReference type="SUPFAM" id="SSF48295">
    <property type="entry name" value="TrpR-like"/>
    <property type="match status" value="1"/>
</dbReference>
<feature type="domain" description="Chromosomal replication initiator DnaA C-terminal" evidence="1">
    <location>
        <begin position="30"/>
        <end position="99"/>
    </location>
</feature>
<gene>
    <name evidence="2" type="ORF">LCGC14_0535660</name>
</gene>
<name>A0A0F9SCR7_9ZZZZ</name>
<evidence type="ECO:0000313" key="2">
    <source>
        <dbReference type="EMBL" id="KKN60097.1"/>
    </source>
</evidence>
<proteinExistence type="predicted"/>
<dbReference type="GO" id="GO:0043565">
    <property type="term" value="F:sequence-specific DNA binding"/>
    <property type="evidence" value="ECO:0007669"/>
    <property type="project" value="InterPro"/>
</dbReference>
<reference evidence="2" key="1">
    <citation type="journal article" date="2015" name="Nature">
        <title>Complex archaea that bridge the gap between prokaryotes and eukaryotes.</title>
        <authorList>
            <person name="Spang A."/>
            <person name="Saw J.H."/>
            <person name="Jorgensen S.L."/>
            <person name="Zaremba-Niedzwiedzka K."/>
            <person name="Martijn J."/>
            <person name="Lind A.E."/>
            <person name="van Eijk R."/>
            <person name="Schleper C."/>
            <person name="Guy L."/>
            <person name="Ettema T.J."/>
        </authorList>
    </citation>
    <scope>NUCLEOTIDE SEQUENCE</scope>
</reference>
<accession>A0A0F9SCR7</accession>
<sequence>MLMVPPGTGGQMKPDQIITLRDKPCQIELPAADIKAAVADAFSVSVEVLESKGREDYIALARQVAMYLIRQNTSLSLLETGSYLGDRSPATVSFGYQKIANALNDNPCLKGKVDEIKRVLKGVLKQVCGCLPISKLSVPDAEWGERKKPSPQAEGVI</sequence>
<dbReference type="EMBL" id="LAZR01000705">
    <property type="protein sequence ID" value="KKN60097.1"/>
    <property type="molecule type" value="Genomic_DNA"/>
</dbReference>
<dbReference type="Pfam" id="PF08299">
    <property type="entry name" value="Bac_DnaA_C"/>
    <property type="match status" value="1"/>
</dbReference>